<dbReference type="Pfam" id="PF03644">
    <property type="entry name" value="Glyco_hydro_85"/>
    <property type="match status" value="1"/>
</dbReference>
<dbReference type="OrthoDB" id="284473at2759"/>
<keyword evidence="3" id="KW-1185">Reference proteome</keyword>
<dbReference type="Gene3D" id="3.20.20.80">
    <property type="entry name" value="Glycosidases"/>
    <property type="match status" value="1"/>
</dbReference>
<sequence>MAYSLGWKDILRPIRDGYRHLFPAPDTGPTPEERSKRREEDRLKGFTYFDTFEQLEAWTIHETDPLQRANIPLLRRCISAEVEGEKANVLLCHDYAGNYHDYESAQEPGLKEEMYSCDYLQFVDTFVYFSHKLVCVPPPTWTNTLHRNGVKALGAIILEPQAKETERLLQQLGGEDGNTFRLAHRLAGIAKYHGFDGYLVNIEKPFPNLAHIARLQAFLSQLKNNLGEYGDHMQLLWYDALTTSNRVSYQNALTASNLPFAEACGSMLTNYCWDVSGAKSSKTLATKSELDAAKVYFGIDVWAQNGGRTTYPEKGGGGTNTGVAVAKVCELGLSAGVFAPAWSFEHFPSHGKGIEKVVWEGGTLPSGIECSCGDAVARHQPTHGVSIIQHARFFPAGSDLFFYTNFSRAFSKYGEDASLKLRTQLGLQSILPLPPPLNDRDLYRRLSHRLDDYHDHTKLTIEARDGPSTEDAMTSGSKYWLPLYKLNMPADGTLRIKVACRNPLSIAGPVPSLYLKFSGDRQPQLLPIRHTIEVSTVTTNIGAISDAELETRLEELGVYFGGFSGARVVDVLEISSVVIAPVRYHYPVSTTGIFISGFKHGGQGDNATVRLYWYYSHDNEAMVSGIPFGALTGPFSHFVVNLDNTQIGRAYALECIVPQDLVDRISNNVVKAEITGIGFDGRTLANKSAYISMSPNGP</sequence>
<name>A0A6A7A168_9PLEO</name>
<evidence type="ECO:0000313" key="2">
    <source>
        <dbReference type="EMBL" id="KAF2826447.1"/>
    </source>
</evidence>
<accession>A0A6A7A168</accession>
<dbReference type="Proteomes" id="UP000799424">
    <property type="component" value="Unassembled WGS sequence"/>
</dbReference>
<dbReference type="AlphaFoldDB" id="A0A6A7A168"/>
<dbReference type="InterPro" id="IPR005201">
    <property type="entry name" value="TIM_ENGase"/>
</dbReference>
<evidence type="ECO:0000259" key="1">
    <source>
        <dbReference type="Pfam" id="PF03644"/>
    </source>
</evidence>
<dbReference type="GO" id="GO:0005829">
    <property type="term" value="C:cytosol"/>
    <property type="evidence" value="ECO:0007669"/>
    <property type="project" value="UniProtKB-SubCell"/>
</dbReference>
<gene>
    <name evidence="2" type="ORF">CC86DRAFT_29912</name>
</gene>
<dbReference type="EMBL" id="MU006226">
    <property type="protein sequence ID" value="KAF2826447.1"/>
    <property type="molecule type" value="Genomic_DNA"/>
</dbReference>
<reference evidence="2" key="1">
    <citation type="journal article" date="2020" name="Stud. Mycol.">
        <title>101 Dothideomycetes genomes: a test case for predicting lifestyles and emergence of pathogens.</title>
        <authorList>
            <person name="Haridas S."/>
            <person name="Albert R."/>
            <person name="Binder M."/>
            <person name="Bloem J."/>
            <person name="Labutti K."/>
            <person name="Salamov A."/>
            <person name="Andreopoulos B."/>
            <person name="Baker S."/>
            <person name="Barry K."/>
            <person name="Bills G."/>
            <person name="Bluhm B."/>
            <person name="Cannon C."/>
            <person name="Castanera R."/>
            <person name="Culley D."/>
            <person name="Daum C."/>
            <person name="Ezra D."/>
            <person name="Gonzalez J."/>
            <person name="Henrissat B."/>
            <person name="Kuo A."/>
            <person name="Liang C."/>
            <person name="Lipzen A."/>
            <person name="Lutzoni F."/>
            <person name="Magnuson J."/>
            <person name="Mondo S."/>
            <person name="Nolan M."/>
            <person name="Ohm R."/>
            <person name="Pangilinan J."/>
            <person name="Park H.-J."/>
            <person name="Ramirez L."/>
            <person name="Alfaro M."/>
            <person name="Sun H."/>
            <person name="Tritt A."/>
            <person name="Yoshinaga Y."/>
            <person name="Zwiers L.-H."/>
            <person name="Turgeon B."/>
            <person name="Goodwin S."/>
            <person name="Spatafora J."/>
            <person name="Crous P."/>
            <person name="Grigoriev I."/>
        </authorList>
    </citation>
    <scope>NUCLEOTIDE SEQUENCE</scope>
    <source>
        <strain evidence="2">CBS 113818</strain>
    </source>
</reference>
<evidence type="ECO:0000313" key="3">
    <source>
        <dbReference type="Proteomes" id="UP000799424"/>
    </source>
</evidence>
<proteinExistence type="predicted"/>
<dbReference type="PANTHER" id="PTHR13246:SF1">
    <property type="entry name" value="CYTOSOLIC ENDO-BETA-N-ACETYLGLUCOSAMINIDASE"/>
    <property type="match status" value="1"/>
</dbReference>
<protein>
    <recommendedName>
        <fullName evidence="1">Cytosolic endo-beta-N-acetylglucosaminidase TIM barrel domain-containing protein</fullName>
    </recommendedName>
</protein>
<organism evidence="2 3">
    <name type="scientific">Ophiobolus disseminans</name>
    <dbReference type="NCBI Taxonomy" id="1469910"/>
    <lineage>
        <taxon>Eukaryota</taxon>
        <taxon>Fungi</taxon>
        <taxon>Dikarya</taxon>
        <taxon>Ascomycota</taxon>
        <taxon>Pezizomycotina</taxon>
        <taxon>Dothideomycetes</taxon>
        <taxon>Pleosporomycetidae</taxon>
        <taxon>Pleosporales</taxon>
        <taxon>Pleosporineae</taxon>
        <taxon>Phaeosphaeriaceae</taxon>
        <taxon>Ophiobolus</taxon>
    </lineage>
</organism>
<feature type="domain" description="Cytosolic endo-beta-N-acetylglucosaminidase TIM barrel" evidence="1">
    <location>
        <begin position="105"/>
        <end position="412"/>
    </location>
</feature>
<dbReference type="PANTHER" id="PTHR13246">
    <property type="entry name" value="ENDO BETA N-ACETYLGLUCOSAMINIDASE"/>
    <property type="match status" value="1"/>
</dbReference>
<dbReference type="GO" id="GO:0033925">
    <property type="term" value="F:mannosyl-glycoprotein endo-beta-N-acetylglucosaminidase activity"/>
    <property type="evidence" value="ECO:0007669"/>
    <property type="project" value="UniProtKB-EC"/>
</dbReference>
<dbReference type="InterPro" id="IPR032979">
    <property type="entry name" value="ENGase"/>
</dbReference>